<dbReference type="PANTHER" id="PTHR30344">
    <property type="entry name" value="6-PHOSPHOGLUCONOLACTONASE-RELATED"/>
    <property type="match status" value="1"/>
</dbReference>
<gene>
    <name evidence="2" type="ORF">SAMN04489725_1154</name>
</gene>
<sequence>MTTVFIGTYGGEDEQSIQILQFDPHTATLRPTGGISGIRAPSYLLYNQARRCLYAVSETANGHVAAYRYEPSALVLTPLNRQLAHGDSPCHLAFGETDVVYVSNYMSGSISLLPIHDSGWLEPAAQVVRFFGNGPNSERQEGPHAHSVAIDPLTKRAFAADLGTDRIHVYEQSGRYLSYCDEIVLPPGTGPRHMAFSATGEVLYVVGELNATVNVFTRVAQTFKLAQVLPLYGDPASVRWAAHLQLNARETCLYVTNRGADTLSVFEIQSDGQLQPMFEVPAGGKTPRHFCLLPDERYLLIAYQDDDAIGVFAIDERGKPVDTRLRYHVKKPVCVLSV</sequence>
<protein>
    <submittedName>
        <fullName evidence="2">6-phosphogluconolactonase</fullName>
    </submittedName>
</protein>
<organism evidence="2 3">
    <name type="scientific">Alicyclobacillus hesperidum</name>
    <dbReference type="NCBI Taxonomy" id="89784"/>
    <lineage>
        <taxon>Bacteria</taxon>
        <taxon>Bacillati</taxon>
        <taxon>Bacillota</taxon>
        <taxon>Bacilli</taxon>
        <taxon>Bacillales</taxon>
        <taxon>Alicyclobacillaceae</taxon>
        <taxon>Alicyclobacillus</taxon>
    </lineage>
</organism>
<dbReference type="SUPFAM" id="SSF51004">
    <property type="entry name" value="C-terminal (heme d1) domain of cytochrome cd1-nitrite reductase"/>
    <property type="match status" value="1"/>
</dbReference>
<accession>A0A1H2WFL1</accession>
<dbReference type="EMBL" id="FNOJ01000015">
    <property type="protein sequence ID" value="SDW79321.1"/>
    <property type="molecule type" value="Genomic_DNA"/>
</dbReference>
<keyword evidence="3" id="KW-1185">Reference proteome</keyword>
<dbReference type="AlphaFoldDB" id="A0A1H2WFL1"/>
<dbReference type="Proteomes" id="UP000182589">
    <property type="component" value="Unassembled WGS sequence"/>
</dbReference>
<dbReference type="Gene3D" id="2.130.10.10">
    <property type="entry name" value="YVTN repeat-like/Quinoprotein amine dehydrogenase"/>
    <property type="match status" value="1"/>
</dbReference>
<evidence type="ECO:0000313" key="2">
    <source>
        <dbReference type="EMBL" id="SDW79321.1"/>
    </source>
</evidence>
<evidence type="ECO:0000313" key="3">
    <source>
        <dbReference type="Proteomes" id="UP000182589"/>
    </source>
</evidence>
<name>A0A1H2WFL1_9BACL</name>
<dbReference type="InterPro" id="IPR050282">
    <property type="entry name" value="Cycloisomerase_2"/>
</dbReference>
<dbReference type="GO" id="GO:0017057">
    <property type="term" value="F:6-phosphogluconolactonase activity"/>
    <property type="evidence" value="ECO:0007669"/>
    <property type="project" value="TreeGrafter"/>
</dbReference>
<dbReference type="PANTHER" id="PTHR30344:SF1">
    <property type="entry name" value="6-PHOSPHOGLUCONOLACTONASE"/>
    <property type="match status" value="1"/>
</dbReference>
<proteinExistence type="inferred from homology"/>
<dbReference type="InterPro" id="IPR015943">
    <property type="entry name" value="WD40/YVTN_repeat-like_dom_sf"/>
</dbReference>
<dbReference type="Pfam" id="PF10282">
    <property type="entry name" value="Lactonase"/>
    <property type="match status" value="1"/>
</dbReference>
<dbReference type="RefSeq" id="WP_074693447.1">
    <property type="nucleotide sequence ID" value="NZ_FNOJ01000015.1"/>
</dbReference>
<dbReference type="InterPro" id="IPR011048">
    <property type="entry name" value="Haem_d1_sf"/>
</dbReference>
<comment type="similarity">
    <text evidence="1">Belongs to the cycloisomerase 2 family.</text>
</comment>
<reference evidence="3" key="1">
    <citation type="submission" date="2016-10" db="EMBL/GenBank/DDBJ databases">
        <authorList>
            <person name="Varghese N."/>
        </authorList>
    </citation>
    <scope>NUCLEOTIDE SEQUENCE [LARGE SCALE GENOMIC DNA]</scope>
    <source>
        <strain evidence="3">DSM 12489</strain>
    </source>
</reference>
<dbReference type="STRING" id="89784.SAMN04489725_1154"/>
<evidence type="ECO:0000256" key="1">
    <source>
        <dbReference type="ARBA" id="ARBA00005564"/>
    </source>
</evidence>
<dbReference type="InterPro" id="IPR019405">
    <property type="entry name" value="Lactonase_7-beta_prop"/>
</dbReference>